<feature type="domain" description="Enoyl reductase (ER)" evidence="1">
    <location>
        <begin position="33"/>
        <end position="353"/>
    </location>
</feature>
<dbReference type="AlphaFoldDB" id="A0A3M4M9R9"/>
<dbReference type="InterPro" id="IPR020843">
    <property type="entry name" value="ER"/>
</dbReference>
<dbReference type="Gene3D" id="3.90.180.10">
    <property type="entry name" value="Medium-chain alcohol dehydrogenases, catalytic domain"/>
    <property type="match status" value="1"/>
</dbReference>
<dbReference type="SMART" id="SM00829">
    <property type="entry name" value="PKS_ER"/>
    <property type="match status" value="1"/>
</dbReference>
<gene>
    <name evidence="2" type="ORF">ALQ04_04039</name>
</gene>
<sequence>MPPALCQATPAPDIVQAHRTSTNMKALTLKRYGKSPEIGFAQVSRPTIKPDELLVEVYAEGLNPIDNMIPTGIFKPVLKFQLPAVMGSDLAGVVKEVGSAVTRFKVGDAIFASLFDLGNGSIAEFAAVPESVAALKPDNLDFVQAASIPMVGLTSWQALKERANLKPGQKVFIPAGSGGIGTFAIQLAKQLGAQVASTTSTGNIELVRSLGADEVIDYKKQEFERVLKGYDLVLGATRGDAIEKSVGILKPGGKIVSLVGPLDKAFAKARRMNFLLTFVFGLMSRKIMGLAKKSNVSYSFLFVRPDGSQLNEIGRLLESGRIKPVIDQVFPFEQAREALDYLAKGRAKGKVVVKINRL</sequence>
<dbReference type="SUPFAM" id="SSF51735">
    <property type="entry name" value="NAD(P)-binding Rossmann-fold domains"/>
    <property type="match status" value="1"/>
</dbReference>
<protein>
    <submittedName>
        <fullName evidence="2">Alcohol dehydrogenase GroES domain protein</fullName>
    </submittedName>
</protein>
<dbReference type="SUPFAM" id="SSF50129">
    <property type="entry name" value="GroES-like"/>
    <property type="match status" value="1"/>
</dbReference>
<dbReference type="Gene3D" id="3.40.50.720">
    <property type="entry name" value="NAD(P)-binding Rossmann-like Domain"/>
    <property type="match status" value="1"/>
</dbReference>
<dbReference type="GO" id="GO:0016491">
    <property type="term" value="F:oxidoreductase activity"/>
    <property type="evidence" value="ECO:0007669"/>
    <property type="project" value="InterPro"/>
</dbReference>
<dbReference type="Proteomes" id="UP000277236">
    <property type="component" value="Unassembled WGS sequence"/>
</dbReference>
<dbReference type="InterPro" id="IPR013154">
    <property type="entry name" value="ADH-like_N"/>
</dbReference>
<dbReference type="CDD" id="cd05289">
    <property type="entry name" value="MDR_like_2"/>
    <property type="match status" value="1"/>
</dbReference>
<evidence type="ECO:0000313" key="3">
    <source>
        <dbReference type="Proteomes" id="UP000277236"/>
    </source>
</evidence>
<name>A0A3M4M9R9_PSECI</name>
<dbReference type="Pfam" id="PF08240">
    <property type="entry name" value="ADH_N"/>
    <property type="match status" value="1"/>
</dbReference>
<dbReference type="PANTHER" id="PTHR11695">
    <property type="entry name" value="ALCOHOL DEHYDROGENASE RELATED"/>
    <property type="match status" value="1"/>
</dbReference>
<dbReference type="PANTHER" id="PTHR11695:SF294">
    <property type="entry name" value="RETICULON-4-INTERACTING PROTEIN 1, MITOCHONDRIAL"/>
    <property type="match status" value="1"/>
</dbReference>
<evidence type="ECO:0000259" key="1">
    <source>
        <dbReference type="SMART" id="SM00829"/>
    </source>
</evidence>
<evidence type="ECO:0000313" key="2">
    <source>
        <dbReference type="EMBL" id="RMQ50303.1"/>
    </source>
</evidence>
<dbReference type="EMBL" id="RBRE01000012">
    <property type="protein sequence ID" value="RMQ50303.1"/>
    <property type="molecule type" value="Genomic_DNA"/>
</dbReference>
<proteinExistence type="predicted"/>
<comment type="caution">
    <text evidence="2">The sequence shown here is derived from an EMBL/GenBank/DDBJ whole genome shotgun (WGS) entry which is preliminary data.</text>
</comment>
<reference evidence="2 3" key="1">
    <citation type="submission" date="2018-08" db="EMBL/GenBank/DDBJ databases">
        <title>Recombination of ecologically and evolutionarily significant loci maintains genetic cohesion in the Pseudomonas syringae species complex.</title>
        <authorList>
            <person name="Dillon M."/>
            <person name="Thakur S."/>
            <person name="Almeida R.N.D."/>
            <person name="Weir B.S."/>
            <person name="Guttman D.S."/>
        </authorList>
    </citation>
    <scope>NUCLEOTIDE SEQUENCE [LARGE SCALE GENOMIC DNA]</scope>
    <source>
        <strain evidence="2 3">ICMP 3353</strain>
    </source>
</reference>
<dbReference type="Pfam" id="PF13602">
    <property type="entry name" value="ADH_zinc_N_2"/>
    <property type="match status" value="1"/>
</dbReference>
<dbReference type="InterPro" id="IPR050700">
    <property type="entry name" value="YIM1/Zinc_Alcohol_DH_Fams"/>
</dbReference>
<accession>A0A3M4M9R9</accession>
<dbReference type="InterPro" id="IPR036291">
    <property type="entry name" value="NAD(P)-bd_dom_sf"/>
</dbReference>
<organism evidence="2 3">
    <name type="scientific">Pseudomonas cichorii</name>
    <dbReference type="NCBI Taxonomy" id="36746"/>
    <lineage>
        <taxon>Bacteria</taxon>
        <taxon>Pseudomonadati</taxon>
        <taxon>Pseudomonadota</taxon>
        <taxon>Gammaproteobacteria</taxon>
        <taxon>Pseudomonadales</taxon>
        <taxon>Pseudomonadaceae</taxon>
        <taxon>Pseudomonas</taxon>
    </lineage>
</organism>
<dbReference type="InterPro" id="IPR011032">
    <property type="entry name" value="GroES-like_sf"/>
</dbReference>